<dbReference type="Pfam" id="PF11412">
    <property type="entry name" value="DsbD_N"/>
    <property type="match status" value="1"/>
</dbReference>
<feature type="transmembrane region" description="Helical" evidence="18">
    <location>
        <begin position="180"/>
        <end position="210"/>
    </location>
</feature>
<dbReference type="EC" id="1.8.1.8" evidence="18"/>
<keyword evidence="15 18" id="KW-0676">Redox-active center</keyword>
<evidence type="ECO:0000256" key="6">
    <source>
        <dbReference type="ARBA" id="ARBA00022692"/>
    </source>
</evidence>
<evidence type="ECO:0000256" key="19">
    <source>
        <dbReference type="SAM" id="MobiDB-lite"/>
    </source>
</evidence>
<protein>
    <recommendedName>
        <fullName evidence="18">Thiol:disulfide interchange protein DsbD</fullName>
        <ecNumber evidence="18">1.8.1.8</ecNumber>
    </recommendedName>
    <alternativeName>
        <fullName evidence="18">Protein-disulfide reductase</fullName>
        <shortName evidence="18">Disulfide reductase</shortName>
    </alternativeName>
</protein>
<evidence type="ECO:0000256" key="1">
    <source>
        <dbReference type="ARBA" id="ARBA00004429"/>
    </source>
</evidence>
<dbReference type="Proteomes" id="UP000285123">
    <property type="component" value="Unassembled WGS sequence"/>
</dbReference>
<feature type="disulfide bond" description="Redox-active" evidence="18">
    <location>
        <begin position="112"/>
        <end position="118"/>
    </location>
</feature>
<keyword evidence="8 18" id="KW-0201">Cytochrome c-type biogenesis</keyword>
<dbReference type="SUPFAM" id="SSF52833">
    <property type="entry name" value="Thioredoxin-like"/>
    <property type="match status" value="1"/>
</dbReference>
<dbReference type="GO" id="GO:0017004">
    <property type="term" value="P:cytochrome complex assembly"/>
    <property type="evidence" value="ECO:0007669"/>
    <property type="project" value="UniProtKB-UniRule"/>
</dbReference>
<feature type="transmembrane region" description="Helical" evidence="18">
    <location>
        <begin position="430"/>
        <end position="451"/>
    </location>
</feature>
<keyword evidence="11 18" id="KW-0560">Oxidoreductase</keyword>
<dbReference type="InterPro" id="IPR028250">
    <property type="entry name" value="DsbDN"/>
</dbReference>
<sequence>MLAVWAGAFALPAAAQSADEDFLSVDQAFSVETEGTDDGRLTVTWRVAPDYYLYRHQFDVQGDPAPVADVDIPAGEPISDEFFGESEVYHDDVSIVVDPGEARRLELTWQGCAEAGLCYPPQHTTLNLADYDLGGGAAAPGGSDDEGSRAPTTPAGAGDAVALGEDQSLAAQLSDSNTAWVLLVFFGLGLLLVFTPCVLPMVPILTSLIVGSGARGRRGLTLSLAYVLPMAVTYALLGVAAALAGANLQAALQTPWVLGAFALVFVALALAMFGVYELQLPAALRDRLDRASSAQRGGSLGGAAVMGALSALIVGPCMTAPLAGALLFIAESGNVLIGGSALFALGLGMGAPLVLAGSLGARFLPRPGPWMNGVKAVFGFVLLGMALWLVARVTPDPWMLGLWGAWLLAIGTTLYQVALRAARTTLPSAMIARVAGLLIALWGALLVIGAAGGASDPTRPLAFAGAPGNTTGAGGEAGAQTHDFMARFDPVADLDALDAQVAEAGANGRWTLVDFYADWCISCKVIESEVFGDARVQAALADVQLLRPDVTDNDAADRALMGHYSVVGPPTLLLIGPNGEEARSARIVGELDAEAFLDHLERARADAENF</sequence>
<evidence type="ECO:0000256" key="18">
    <source>
        <dbReference type="HAMAP-Rule" id="MF_00399"/>
    </source>
</evidence>
<feature type="region of interest" description="Disordered" evidence="19">
    <location>
        <begin position="137"/>
        <end position="157"/>
    </location>
</feature>
<evidence type="ECO:0000256" key="12">
    <source>
        <dbReference type="ARBA" id="ARBA00023027"/>
    </source>
</evidence>
<comment type="subcellular location">
    <subcellularLocation>
        <location evidence="1 18">Cell inner membrane</location>
        <topology evidence="1 18">Multi-pass membrane protein</topology>
    </subcellularLocation>
</comment>
<dbReference type="NCBIfam" id="NF001419">
    <property type="entry name" value="PRK00293.1"/>
    <property type="match status" value="1"/>
</dbReference>
<keyword evidence="5 18" id="KW-0997">Cell inner membrane</keyword>
<evidence type="ECO:0000256" key="16">
    <source>
        <dbReference type="ARBA" id="ARBA00047388"/>
    </source>
</evidence>
<dbReference type="Gene3D" id="3.40.30.10">
    <property type="entry name" value="Glutaredoxin"/>
    <property type="match status" value="1"/>
</dbReference>
<evidence type="ECO:0000256" key="13">
    <source>
        <dbReference type="ARBA" id="ARBA00023136"/>
    </source>
</evidence>
<evidence type="ECO:0000256" key="8">
    <source>
        <dbReference type="ARBA" id="ARBA00022748"/>
    </source>
</evidence>
<keyword evidence="13 18" id="KW-0472">Membrane</keyword>
<dbReference type="HAMAP" id="MF_00399">
    <property type="entry name" value="DbsD"/>
    <property type="match status" value="1"/>
</dbReference>
<keyword evidence="10 18" id="KW-1133">Transmembrane helix</keyword>
<dbReference type="PROSITE" id="PS51352">
    <property type="entry name" value="THIOREDOXIN_2"/>
    <property type="match status" value="1"/>
</dbReference>
<evidence type="ECO:0000256" key="4">
    <source>
        <dbReference type="ARBA" id="ARBA00022475"/>
    </source>
</evidence>
<dbReference type="InterPro" id="IPR035671">
    <property type="entry name" value="DsbD_gamma"/>
</dbReference>
<dbReference type="Pfam" id="PF02683">
    <property type="entry name" value="DsbD_TM"/>
    <property type="match status" value="1"/>
</dbReference>
<organism evidence="21 22">
    <name type="scientific">Salinisphaera orenii YIM 95161</name>
    <dbReference type="NCBI Taxonomy" id="1051139"/>
    <lineage>
        <taxon>Bacteria</taxon>
        <taxon>Pseudomonadati</taxon>
        <taxon>Pseudomonadota</taxon>
        <taxon>Gammaproteobacteria</taxon>
        <taxon>Salinisphaerales</taxon>
        <taxon>Salinisphaeraceae</taxon>
        <taxon>Salinisphaera</taxon>
    </lineage>
</organism>
<evidence type="ECO:0000256" key="10">
    <source>
        <dbReference type="ARBA" id="ARBA00022989"/>
    </source>
</evidence>
<feature type="transmembrane region" description="Helical" evidence="18">
    <location>
        <begin position="336"/>
        <end position="361"/>
    </location>
</feature>
<dbReference type="GO" id="GO:0005886">
    <property type="term" value="C:plasma membrane"/>
    <property type="evidence" value="ECO:0007669"/>
    <property type="project" value="UniProtKB-SubCell"/>
</dbReference>
<dbReference type="InterPro" id="IPR003834">
    <property type="entry name" value="Cyt_c_assmbl_TM_dom"/>
</dbReference>
<dbReference type="InterPro" id="IPR036929">
    <property type="entry name" value="DsbDN_sf"/>
</dbReference>
<evidence type="ECO:0000256" key="15">
    <source>
        <dbReference type="ARBA" id="ARBA00023284"/>
    </source>
</evidence>
<dbReference type="GO" id="GO:0047134">
    <property type="term" value="F:protein-disulfide reductase [NAD(P)H] activity"/>
    <property type="evidence" value="ECO:0007669"/>
    <property type="project" value="UniProtKB-UniRule"/>
</dbReference>
<keyword evidence="12 18" id="KW-0520">NAD</keyword>
<dbReference type="InterPro" id="IPR022910">
    <property type="entry name" value="Thiol_diS_interchange_DbsD"/>
</dbReference>
<comment type="function">
    <text evidence="18">Required to facilitate the formation of correct disulfide bonds in some periplasmic proteins and for the assembly of the periplasmic c-type cytochromes. Acts by transferring electrons from cytoplasmic thioredoxin to the periplasm. This transfer involves a cascade of disulfide bond formation and reduction steps.</text>
</comment>
<comment type="caution">
    <text evidence="21">The sequence shown here is derived from an EMBL/GenBank/DDBJ whole genome shotgun (WGS) entry which is preliminary data.</text>
</comment>
<evidence type="ECO:0000256" key="5">
    <source>
        <dbReference type="ARBA" id="ARBA00022519"/>
    </source>
</evidence>
<feature type="transmembrane region" description="Helical" evidence="18">
    <location>
        <begin position="397"/>
        <end position="418"/>
    </location>
</feature>
<keyword evidence="6 18" id="KW-0812">Transmembrane</keyword>
<dbReference type="AlphaFoldDB" id="A0A423PGJ5"/>
<comment type="caution">
    <text evidence="18">Lacks conserved residue(s) required for the propagation of feature annotation.</text>
</comment>
<accession>A0A423PGJ5</accession>
<feature type="transmembrane region" description="Helical" evidence="18">
    <location>
        <begin position="373"/>
        <end position="391"/>
    </location>
</feature>
<proteinExistence type="inferred from homology"/>
<keyword evidence="3 18" id="KW-0813">Transport</keyword>
<evidence type="ECO:0000256" key="2">
    <source>
        <dbReference type="ARBA" id="ARBA00007241"/>
    </source>
</evidence>
<dbReference type="InterPro" id="IPR013766">
    <property type="entry name" value="Thioredoxin_domain"/>
</dbReference>
<name>A0A423PGJ5_9GAMM</name>
<feature type="transmembrane region" description="Helical" evidence="18">
    <location>
        <begin position="222"/>
        <end position="244"/>
    </location>
</feature>
<feature type="transmembrane region" description="Helical" evidence="18">
    <location>
        <begin position="297"/>
        <end position="330"/>
    </location>
</feature>
<dbReference type="GO" id="GO:0045454">
    <property type="term" value="P:cell redox homeostasis"/>
    <property type="evidence" value="ECO:0007669"/>
    <property type="project" value="TreeGrafter"/>
</dbReference>
<feature type="transmembrane region" description="Helical" evidence="18">
    <location>
        <begin position="256"/>
        <end position="276"/>
    </location>
</feature>
<dbReference type="SUPFAM" id="SSF74863">
    <property type="entry name" value="Thiol:disulfide interchange protein DsbD, N-terminal domain (DsbD-alpha)"/>
    <property type="match status" value="1"/>
</dbReference>
<dbReference type="EMBL" id="AYKF01000124">
    <property type="protein sequence ID" value="ROO24779.1"/>
    <property type="molecule type" value="Genomic_DNA"/>
</dbReference>
<comment type="similarity">
    <text evidence="2 18">Belongs to the thioredoxin family. DsbD subfamily.</text>
</comment>
<keyword evidence="9 18" id="KW-0249">Electron transport</keyword>
<evidence type="ECO:0000256" key="14">
    <source>
        <dbReference type="ARBA" id="ARBA00023157"/>
    </source>
</evidence>
<dbReference type="CDD" id="cd02953">
    <property type="entry name" value="DsbDgamma"/>
    <property type="match status" value="1"/>
</dbReference>
<dbReference type="Gene3D" id="2.60.40.1250">
    <property type="entry name" value="Thiol:disulfide interchange protein DsbD, N-terminal domain"/>
    <property type="match status" value="1"/>
</dbReference>
<evidence type="ECO:0000256" key="17">
    <source>
        <dbReference type="ARBA" id="ARBA00047804"/>
    </source>
</evidence>
<feature type="disulfide bond" description="Redox-active" evidence="18">
    <location>
        <begin position="520"/>
        <end position="523"/>
    </location>
</feature>
<keyword evidence="4 18" id="KW-1003">Cell membrane</keyword>
<evidence type="ECO:0000256" key="3">
    <source>
        <dbReference type="ARBA" id="ARBA00022448"/>
    </source>
</evidence>
<gene>
    <name evidence="18" type="primary">dsbD</name>
    <name evidence="21" type="ORF">SAHL_15540</name>
</gene>
<dbReference type="Pfam" id="PF13899">
    <property type="entry name" value="Thioredoxin_7"/>
    <property type="match status" value="1"/>
</dbReference>
<evidence type="ECO:0000256" key="11">
    <source>
        <dbReference type="ARBA" id="ARBA00023002"/>
    </source>
</evidence>
<evidence type="ECO:0000313" key="22">
    <source>
        <dbReference type="Proteomes" id="UP000285123"/>
    </source>
</evidence>
<comment type="catalytic activity">
    <reaction evidence="16 18">
        <text>[protein]-dithiol + NAD(+) = [protein]-disulfide + NADH + H(+)</text>
        <dbReference type="Rhea" id="RHEA:18749"/>
        <dbReference type="Rhea" id="RHEA-COMP:10593"/>
        <dbReference type="Rhea" id="RHEA-COMP:10594"/>
        <dbReference type="ChEBI" id="CHEBI:15378"/>
        <dbReference type="ChEBI" id="CHEBI:29950"/>
        <dbReference type="ChEBI" id="CHEBI:50058"/>
        <dbReference type="ChEBI" id="CHEBI:57540"/>
        <dbReference type="ChEBI" id="CHEBI:57945"/>
        <dbReference type="EC" id="1.8.1.8"/>
    </reaction>
</comment>
<evidence type="ECO:0000256" key="9">
    <source>
        <dbReference type="ARBA" id="ARBA00022982"/>
    </source>
</evidence>
<dbReference type="PANTHER" id="PTHR32234">
    <property type="entry name" value="THIOL:DISULFIDE INTERCHANGE PROTEIN DSBD"/>
    <property type="match status" value="1"/>
</dbReference>
<dbReference type="InterPro" id="IPR036249">
    <property type="entry name" value="Thioredoxin-like_sf"/>
</dbReference>
<keyword evidence="14 18" id="KW-1015">Disulfide bond</keyword>
<evidence type="ECO:0000313" key="21">
    <source>
        <dbReference type="EMBL" id="ROO24779.1"/>
    </source>
</evidence>
<feature type="domain" description="Thioredoxin" evidence="20">
    <location>
        <begin position="475"/>
        <end position="605"/>
    </location>
</feature>
<dbReference type="PANTHER" id="PTHR32234:SF0">
    <property type="entry name" value="THIOL:DISULFIDE INTERCHANGE PROTEIN DSBD"/>
    <property type="match status" value="1"/>
</dbReference>
<evidence type="ECO:0000256" key="7">
    <source>
        <dbReference type="ARBA" id="ARBA00022729"/>
    </source>
</evidence>
<evidence type="ECO:0000259" key="20">
    <source>
        <dbReference type="PROSITE" id="PS51352"/>
    </source>
</evidence>
<keyword evidence="7" id="KW-0732">Signal</keyword>
<reference evidence="21 22" key="1">
    <citation type="submission" date="2013-10" db="EMBL/GenBank/DDBJ databases">
        <title>Salinisphaera halophila YIM 95161 Genome Sequencing.</title>
        <authorList>
            <person name="Lai Q."/>
            <person name="Li C."/>
            <person name="Shao Z."/>
        </authorList>
    </citation>
    <scope>NUCLEOTIDE SEQUENCE [LARGE SCALE GENOMIC DNA]</scope>
    <source>
        <strain evidence="21 22">YIM 95161</strain>
    </source>
</reference>
<comment type="catalytic activity">
    <reaction evidence="17 18">
        <text>[protein]-dithiol + NADP(+) = [protein]-disulfide + NADPH + H(+)</text>
        <dbReference type="Rhea" id="RHEA:18753"/>
        <dbReference type="Rhea" id="RHEA-COMP:10593"/>
        <dbReference type="Rhea" id="RHEA-COMP:10594"/>
        <dbReference type="ChEBI" id="CHEBI:15378"/>
        <dbReference type="ChEBI" id="CHEBI:29950"/>
        <dbReference type="ChEBI" id="CHEBI:50058"/>
        <dbReference type="ChEBI" id="CHEBI:57783"/>
        <dbReference type="ChEBI" id="CHEBI:58349"/>
        <dbReference type="EC" id="1.8.1.8"/>
    </reaction>
</comment>
<dbReference type="GO" id="GO:0009055">
    <property type="term" value="F:electron transfer activity"/>
    <property type="evidence" value="ECO:0007669"/>
    <property type="project" value="UniProtKB-UniRule"/>
</dbReference>